<organism evidence="2 3">
    <name type="scientific">Brachybacterium nesterenkovii</name>
    <dbReference type="NCBI Taxonomy" id="47847"/>
    <lineage>
        <taxon>Bacteria</taxon>
        <taxon>Bacillati</taxon>
        <taxon>Actinomycetota</taxon>
        <taxon>Actinomycetes</taxon>
        <taxon>Micrococcales</taxon>
        <taxon>Dermabacteraceae</taxon>
        <taxon>Brachybacterium</taxon>
    </lineage>
</organism>
<accession>A0A1X6X5Q9</accession>
<protein>
    <recommendedName>
        <fullName evidence="4">PAC2 family protein</fullName>
    </recommendedName>
</protein>
<keyword evidence="3" id="KW-1185">Reference proteome</keyword>
<name>A0A1X6X5Q9_9MICO</name>
<sequence>MLDPTTLFTYDKHIDSRTLTGETLLVTLDAFTDAGHAQEIIDEHLLGALGSRVIGRLDLDQVFDYGAHRPEITLERDRFLDYEKPEIVLHEITGPGGDPFYLLTGPEPTLEWERLAAALRIVVEQLGIRRIVLAQSFPAPVPHTRPLQITTYADDPSHIREPRPLPSTFRMRSSFTHLLTMRLGEAGHETVGLVAHVPQYLHEMGYPEAAIALLGAIETESGLTLPVGALAPAARETRQLVDEQVAQAPQLGELIANLERGYDGSLLAGAPGSQEGAPDAEMPSDEQISEEIERFLAELSGDEGTSAEPGDDEDGASEERPGPAL</sequence>
<dbReference type="AlphaFoldDB" id="A0A1X6X5Q9"/>
<dbReference type="InterPro" id="IPR008492">
    <property type="entry name" value="Rv2714-like"/>
</dbReference>
<gene>
    <name evidence="2" type="ORF">FM110_11375</name>
</gene>
<evidence type="ECO:0008006" key="4">
    <source>
        <dbReference type="Google" id="ProtNLM"/>
    </source>
</evidence>
<dbReference type="InterPro" id="IPR019151">
    <property type="entry name" value="Proteasome_assmbl_chaperone_2"/>
</dbReference>
<dbReference type="Gene3D" id="3.40.50.10900">
    <property type="entry name" value="PAC-like subunit"/>
    <property type="match status" value="1"/>
</dbReference>
<dbReference type="SUPFAM" id="SSF159659">
    <property type="entry name" value="Cgl1923-like"/>
    <property type="match status" value="1"/>
</dbReference>
<proteinExistence type="predicted"/>
<feature type="region of interest" description="Disordered" evidence="1">
    <location>
        <begin position="266"/>
        <end position="325"/>
    </location>
</feature>
<evidence type="ECO:0000256" key="1">
    <source>
        <dbReference type="SAM" id="MobiDB-lite"/>
    </source>
</evidence>
<evidence type="ECO:0000313" key="3">
    <source>
        <dbReference type="Proteomes" id="UP000195981"/>
    </source>
</evidence>
<dbReference type="Proteomes" id="UP000195981">
    <property type="component" value="Unassembled WGS sequence"/>
</dbReference>
<dbReference type="OrthoDB" id="3733464at2"/>
<dbReference type="EMBL" id="FWFG01000099">
    <property type="protein sequence ID" value="SLM94464.1"/>
    <property type="molecule type" value="Genomic_DNA"/>
</dbReference>
<dbReference type="Pfam" id="PF09754">
    <property type="entry name" value="PAC2"/>
    <property type="match status" value="1"/>
</dbReference>
<dbReference type="InterPro" id="IPR038389">
    <property type="entry name" value="PSMG2_sf"/>
</dbReference>
<dbReference type="PIRSF" id="PIRSF028754">
    <property type="entry name" value="UCP028754"/>
    <property type="match status" value="1"/>
</dbReference>
<reference evidence="2 3" key="1">
    <citation type="submission" date="2017-02" db="EMBL/GenBank/DDBJ databases">
        <authorList>
            <person name="Peterson S.W."/>
        </authorList>
    </citation>
    <scope>NUCLEOTIDE SEQUENCE [LARGE SCALE GENOMIC DNA]</scope>
    <source>
        <strain evidence="2 3">CIP104813</strain>
    </source>
</reference>
<evidence type="ECO:0000313" key="2">
    <source>
        <dbReference type="EMBL" id="SLM94464.1"/>
    </source>
</evidence>
<dbReference type="Gene3D" id="1.10.287.100">
    <property type="match status" value="1"/>
</dbReference>
<dbReference type="RefSeq" id="WP_087104874.1">
    <property type="nucleotide sequence ID" value="NZ_FWFG01000099.1"/>
</dbReference>